<dbReference type="EMBL" id="ACDX02000008">
    <property type="protein sequence ID" value="EFC88414.1"/>
    <property type="molecule type" value="Genomic_DNA"/>
</dbReference>
<comment type="caution">
    <text evidence="1">The sequence shown here is derived from an EMBL/GenBank/DDBJ whole genome shotgun (WGS) entry which is preliminary data.</text>
</comment>
<accession>D2ZWT7</accession>
<sequence length="59" mass="7275">MNKHPLRNKRFRRPFGYTGRLKKYRESEKRHSKGFLPKQQFRFFKDSRIPAFFAPYPAL</sequence>
<name>D2ZWT7_NEIM2</name>
<proteinExistence type="predicted"/>
<evidence type="ECO:0000313" key="1">
    <source>
        <dbReference type="EMBL" id="EFC88414.1"/>
    </source>
</evidence>
<gene>
    <name evidence="1" type="ORF">NEIMUCOT_05086</name>
</gene>
<protein>
    <submittedName>
        <fullName evidence="1">Uncharacterized protein</fullName>
    </submittedName>
</protein>
<organism evidence="1 2">
    <name type="scientific">Neisseria mucosa (strain ATCC 25996 / DSM 4631 / NCTC 10774 / M26)</name>
    <dbReference type="NCBI Taxonomy" id="546266"/>
    <lineage>
        <taxon>Bacteria</taxon>
        <taxon>Pseudomonadati</taxon>
        <taxon>Pseudomonadota</taxon>
        <taxon>Betaproteobacteria</taxon>
        <taxon>Neisseriales</taxon>
        <taxon>Neisseriaceae</taxon>
        <taxon>Neisseria</taxon>
    </lineage>
</organism>
<reference evidence="1 2" key="1">
    <citation type="submission" date="2009-10" db="EMBL/GenBank/DDBJ databases">
        <authorList>
            <person name="Weinstock G."/>
            <person name="Sodergren E."/>
            <person name="Clifton S."/>
            <person name="Fulton L."/>
            <person name="Fulton B."/>
            <person name="Courtney L."/>
            <person name="Fronick C."/>
            <person name="Harrison M."/>
            <person name="Strong C."/>
            <person name="Farmer C."/>
            <person name="Delahaunty K."/>
            <person name="Markovic C."/>
            <person name="Hall O."/>
            <person name="Minx P."/>
            <person name="Tomlinson C."/>
            <person name="Mitreva M."/>
            <person name="Nelson J."/>
            <person name="Hou S."/>
            <person name="Wollam A."/>
            <person name="Pepin K.H."/>
            <person name="Johnson M."/>
            <person name="Bhonagiri V."/>
            <person name="Nash W.E."/>
            <person name="Warren W."/>
            <person name="Chinwalla A."/>
            <person name="Mardis E.R."/>
            <person name="Wilson R.K."/>
        </authorList>
    </citation>
    <scope>NUCLEOTIDE SEQUENCE [LARGE SCALE GENOMIC DNA]</scope>
    <source>
        <strain evidence="2">ATCC 25996 / DSM 4631 / NCTC 10774 / M26</strain>
    </source>
</reference>
<dbReference type="Proteomes" id="UP000003344">
    <property type="component" value="Unassembled WGS sequence"/>
</dbReference>
<dbReference type="RefSeq" id="WP_003742830.1">
    <property type="nucleotide sequence ID" value="NZ_ACDX02000008.1"/>
</dbReference>
<dbReference type="STRING" id="546266.NEIMUCOT_05086"/>
<dbReference type="AlphaFoldDB" id="D2ZWT7"/>
<evidence type="ECO:0000313" key="2">
    <source>
        <dbReference type="Proteomes" id="UP000003344"/>
    </source>
</evidence>